<dbReference type="GeneID" id="19736237"/>
<protein>
    <submittedName>
        <fullName evidence="1">Uncharacterized protein</fullName>
    </submittedName>
</protein>
<evidence type="ECO:0000313" key="2">
    <source>
        <dbReference type="Proteomes" id="UP000026991"/>
    </source>
</evidence>
<name>A0A059T5C6_9CAUD</name>
<dbReference type="OrthoDB" id="27068at10239"/>
<gene>
    <name evidence="1" type="ORF">LP114_065</name>
</gene>
<dbReference type="Proteomes" id="UP000026991">
    <property type="component" value="Segment"/>
</dbReference>
<sequence>MTAEELINELQTMPPDTLISVESALFVEDAVRVVYNEKDGEARIFTIYRRN</sequence>
<dbReference type="EMBL" id="KJ094021">
    <property type="protein sequence ID" value="AHL18653.1"/>
    <property type="molecule type" value="Genomic_DNA"/>
</dbReference>
<organism evidence="1 2">
    <name type="scientific">Listeria phage LP-114</name>
    <dbReference type="NCBI Taxonomy" id="1458857"/>
    <lineage>
        <taxon>Viruses</taxon>
        <taxon>Duplodnaviria</taxon>
        <taxon>Heunggongvirae</taxon>
        <taxon>Uroviricota</taxon>
        <taxon>Caudoviricetes</taxon>
        <taxon>Homburgvirus</taxon>
        <taxon>Homburgvirus LP114</taxon>
    </lineage>
</organism>
<reference evidence="1 2" key="1">
    <citation type="journal article" date="2014" name="Appl. Environ. Microbiol.">
        <title>Comparative genomic and morphological analysis of Listeria phages isolated from farm environments.</title>
        <authorList>
            <person name="Denes T."/>
            <person name="Vongkamjan K."/>
            <person name="Ackermann H.W."/>
            <person name="Moreno Switt A.I."/>
            <person name="Wiedmann M."/>
            <person name="den Bakker H.C."/>
        </authorList>
    </citation>
    <scope>NUCLEOTIDE SEQUENCE [LARGE SCALE GENOMIC DNA]</scope>
</reference>
<proteinExistence type="predicted"/>
<evidence type="ECO:0000313" key="1">
    <source>
        <dbReference type="EMBL" id="AHL18653.1"/>
    </source>
</evidence>
<dbReference type="RefSeq" id="YP_009045119.1">
    <property type="nucleotide sequence ID" value="NC_024392.1"/>
</dbReference>
<keyword evidence="2" id="KW-1185">Reference proteome</keyword>
<accession>A0A059T5C6</accession>
<dbReference type="KEGG" id="vg:19736237"/>